<accession>A0A7L4ZLR9</accession>
<feature type="transmembrane region" description="Helical" evidence="1">
    <location>
        <begin position="170"/>
        <end position="187"/>
    </location>
</feature>
<evidence type="ECO:0000313" key="3">
    <source>
        <dbReference type="EMBL" id="QHI36894.1"/>
    </source>
</evidence>
<feature type="transmembrane region" description="Helical" evidence="1">
    <location>
        <begin position="218"/>
        <end position="236"/>
    </location>
</feature>
<feature type="transmembrane region" description="Helical" evidence="1">
    <location>
        <begin position="145"/>
        <end position="164"/>
    </location>
</feature>
<dbReference type="InterPro" id="IPR003675">
    <property type="entry name" value="Rce1/LyrA-like_dom"/>
</dbReference>
<feature type="transmembrane region" description="Helical" evidence="1">
    <location>
        <begin position="194"/>
        <end position="212"/>
    </location>
</feature>
<dbReference type="OrthoDB" id="9777755at2"/>
<proteinExistence type="predicted"/>
<dbReference type="GO" id="GO:0080120">
    <property type="term" value="P:CAAX-box protein maturation"/>
    <property type="evidence" value="ECO:0007669"/>
    <property type="project" value="UniProtKB-ARBA"/>
</dbReference>
<dbReference type="Proteomes" id="UP000464657">
    <property type="component" value="Chromosome"/>
</dbReference>
<evidence type="ECO:0000256" key="1">
    <source>
        <dbReference type="SAM" id="Phobius"/>
    </source>
</evidence>
<feature type="transmembrane region" description="Helical" evidence="1">
    <location>
        <begin position="40"/>
        <end position="64"/>
    </location>
</feature>
<reference evidence="3 4" key="1">
    <citation type="journal article" date="2013" name="Int. J. Syst. Evol. Microbiol.">
        <title>Kordia antarctica sp. nov., isolated from Antarctic seawater.</title>
        <authorList>
            <person name="Baek K."/>
            <person name="Choi A."/>
            <person name="Kang I."/>
            <person name="Lee K."/>
            <person name="Cho J.C."/>
        </authorList>
    </citation>
    <scope>NUCLEOTIDE SEQUENCE [LARGE SCALE GENOMIC DNA]</scope>
    <source>
        <strain evidence="3 4">IMCC3317</strain>
    </source>
</reference>
<dbReference type="InterPro" id="IPR042150">
    <property type="entry name" value="MmRce1-like"/>
</dbReference>
<dbReference type="AlphaFoldDB" id="A0A7L4ZLR9"/>
<organism evidence="3 4">
    <name type="scientific">Kordia antarctica</name>
    <dbReference type="NCBI Taxonomy" id="1218801"/>
    <lineage>
        <taxon>Bacteria</taxon>
        <taxon>Pseudomonadati</taxon>
        <taxon>Bacteroidota</taxon>
        <taxon>Flavobacteriia</taxon>
        <taxon>Flavobacteriales</taxon>
        <taxon>Flavobacteriaceae</taxon>
        <taxon>Kordia</taxon>
    </lineage>
</organism>
<sequence>MQKVNFKRFLIFYIIAIVVSNIFRFDVFGLQTSIEELPKISAIAISVLLEGSGIFIAALLALYLLRKERTTSITFLGTSKIKNVFMVAIPLVLLAVVGVKNNYEINVHIYAVFAFIITIIYCILEEYGWRGYLHEEFKSITPIKKYLIIGVLWYIWHLSFLKDVSLQNNLFFLGAMILGSWGIGQVVDATKSILAGACFHLIIQIIFFNALFKNGFEGYTKWIVIGVSVVAFFAIIKKWEKDHPIQE</sequence>
<gene>
    <name evidence="3" type="ORF">IMCC3317_22640</name>
</gene>
<feature type="domain" description="CAAX prenyl protease 2/Lysostaphin resistance protein A-like" evidence="2">
    <location>
        <begin position="111"/>
        <end position="205"/>
    </location>
</feature>
<dbReference type="EMBL" id="CP019288">
    <property type="protein sequence ID" value="QHI36894.1"/>
    <property type="molecule type" value="Genomic_DNA"/>
</dbReference>
<keyword evidence="1" id="KW-0812">Transmembrane</keyword>
<dbReference type="KEGG" id="kan:IMCC3317_22640"/>
<keyword evidence="4" id="KW-1185">Reference proteome</keyword>
<dbReference type="PANTHER" id="PTHR35797">
    <property type="entry name" value="PROTEASE-RELATED"/>
    <property type="match status" value="1"/>
</dbReference>
<evidence type="ECO:0000259" key="2">
    <source>
        <dbReference type="Pfam" id="PF02517"/>
    </source>
</evidence>
<dbReference type="Pfam" id="PF02517">
    <property type="entry name" value="Rce1-like"/>
    <property type="match status" value="1"/>
</dbReference>
<protein>
    <recommendedName>
        <fullName evidence="2">CAAX prenyl protease 2/Lysostaphin resistance protein A-like domain-containing protein</fullName>
    </recommendedName>
</protein>
<evidence type="ECO:0000313" key="4">
    <source>
        <dbReference type="Proteomes" id="UP000464657"/>
    </source>
</evidence>
<dbReference type="RefSeq" id="WP_160129563.1">
    <property type="nucleotide sequence ID" value="NZ_CP019288.1"/>
</dbReference>
<feature type="transmembrane region" description="Helical" evidence="1">
    <location>
        <begin position="9"/>
        <end position="28"/>
    </location>
</feature>
<name>A0A7L4ZLR9_9FLAO</name>
<keyword evidence="1" id="KW-0472">Membrane</keyword>
<dbReference type="GO" id="GO:0004175">
    <property type="term" value="F:endopeptidase activity"/>
    <property type="evidence" value="ECO:0007669"/>
    <property type="project" value="UniProtKB-ARBA"/>
</dbReference>
<dbReference type="PANTHER" id="PTHR35797:SF1">
    <property type="entry name" value="PROTEASE"/>
    <property type="match status" value="1"/>
</dbReference>
<keyword evidence="1" id="KW-1133">Transmembrane helix</keyword>
<feature type="transmembrane region" description="Helical" evidence="1">
    <location>
        <begin position="107"/>
        <end position="124"/>
    </location>
</feature>